<name>A0A1T4JIA9_TREPO</name>
<dbReference type="AlphaFoldDB" id="A0A1T4JIA9"/>
<gene>
    <name evidence="1" type="ORF">SAMN02745149_00328</name>
</gene>
<dbReference type="RefSeq" id="WP_268811088.1">
    <property type="nucleotide sequence ID" value="NZ_FUWG01000002.1"/>
</dbReference>
<protein>
    <submittedName>
        <fullName evidence="1">Uncharacterized protein</fullName>
    </submittedName>
</protein>
<proteinExistence type="predicted"/>
<organism evidence="1 2">
    <name type="scientific">Treponema porcinum</name>
    <dbReference type="NCBI Taxonomy" id="261392"/>
    <lineage>
        <taxon>Bacteria</taxon>
        <taxon>Pseudomonadati</taxon>
        <taxon>Spirochaetota</taxon>
        <taxon>Spirochaetia</taxon>
        <taxon>Spirochaetales</taxon>
        <taxon>Treponemataceae</taxon>
        <taxon>Treponema</taxon>
    </lineage>
</organism>
<sequence length="44" mass="5140">MQTGTSTLVATKTEVTNISPFGIWILTNDKEYFISYKDYPFVYR</sequence>
<evidence type="ECO:0000313" key="1">
    <source>
        <dbReference type="EMBL" id="SJZ29904.1"/>
    </source>
</evidence>
<dbReference type="GeneID" id="78317596"/>
<keyword evidence="2" id="KW-1185">Reference proteome</keyword>
<accession>A0A1T4JIA9</accession>
<dbReference type="EMBL" id="FUWG01000002">
    <property type="protein sequence ID" value="SJZ29904.1"/>
    <property type="molecule type" value="Genomic_DNA"/>
</dbReference>
<reference evidence="1 2" key="1">
    <citation type="submission" date="2017-02" db="EMBL/GenBank/DDBJ databases">
        <authorList>
            <person name="Peterson S.W."/>
        </authorList>
    </citation>
    <scope>NUCLEOTIDE SEQUENCE [LARGE SCALE GENOMIC DNA]</scope>
    <source>
        <strain evidence="1 2">ATCC BAA-908</strain>
    </source>
</reference>
<evidence type="ECO:0000313" key="2">
    <source>
        <dbReference type="Proteomes" id="UP000190423"/>
    </source>
</evidence>
<dbReference type="Proteomes" id="UP000190423">
    <property type="component" value="Unassembled WGS sequence"/>
</dbReference>